<dbReference type="EMBL" id="NBNE01000200">
    <property type="protein sequence ID" value="OWZ21662.1"/>
    <property type="molecule type" value="Genomic_DNA"/>
</dbReference>
<reference evidence="2" key="1">
    <citation type="submission" date="2017-03" db="EMBL/GenBank/DDBJ databases">
        <title>Phytopthora megakarya and P. palmivora, two closely related causual agents of cacao black pod achieved similar genome size and gene model numbers by different mechanisms.</title>
        <authorList>
            <person name="Ali S."/>
            <person name="Shao J."/>
            <person name="Larry D.J."/>
            <person name="Kronmiller B."/>
            <person name="Shen D."/>
            <person name="Strem M.D."/>
            <person name="Melnick R.L."/>
            <person name="Guiltinan M.J."/>
            <person name="Tyler B.M."/>
            <person name="Meinhardt L.W."/>
            <person name="Bailey B.A."/>
        </authorList>
    </citation>
    <scope>NUCLEOTIDE SEQUENCE [LARGE SCALE GENOMIC DNA]</scope>
    <source>
        <strain evidence="2">zdho120</strain>
    </source>
</reference>
<dbReference type="AlphaFoldDB" id="A0A225WVF4"/>
<sequence length="78" mass="8911">MWWFSHSVRHERRRRLRCRTTRPWTTGVDGDEAASSAYTIGSWPGSSSSGLRRRRTLHGVDSQLATCLLTDDLADPHE</sequence>
<proteinExistence type="predicted"/>
<dbReference type="Proteomes" id="UP000198211">
    <property type="component" value="Unassembled WGS sequence"/>
</dbReference>
<evidence type="ECO:0000313" key="2">
    <source>
        <dbReference type="Proteomes" id="UP000198211"/>
    </source>
</evidence>
<organism evidence="1 2">
    <name type="scientific">Phytophthora megakarya</name>
    <dbReference type="NCBI Taxonomy" id="4795"/>
    <lineage>
        <taxon>Eukaryota</taxon>
        <taxon>Sar</taxon>
        <taxon>Stramenopiles</taxon>
        <taxon>Oomycota</taxon>
        <taxon>Peronosporomycetes</taxon>
        <taxon>Peronosporales</taxon>
        <taxon>Peronosporaceae</taxon>
        <taxon>Phytophthora</taxon>
    </lineage>
</organism>
<name>A0A225WVF4_9STRA</name>
<accession>A0A225WVF4</accession>
<feature type="non-terminal residue" evidence="1">
    <location>
        <position position="1"/>
    </location>
</feature>
<comment type="caution">
    <text evidence="1">The sequence shown here is derived from an EMBL/GenBank/DDBJ whole genome shotgun (WGS) entry which is preliminary data.</text>
</comment>
<keyword evidence="2" id="KW-1185">Reference proteome</keyword>
<protein>
    <submittedName>
        <fullName evidence="1">Uncharacterized protein</fullName>
    </submittedName>
</protein>
<evidence type="ECO:0000313" key="1">
    <source>
        <dbReference type="EMBL" id="OWZ21662.1"/>
    </source>
</evidence>
<gene>
    <name evidence="1" type="ORF">PHMEG_0003751</name>
</gene>